<protein>
    <submittedName>
        <fullName evidence="1">Uncharacterized protein</fullName>
    </submittedName>
</protein>
<accession>A0ACC2IAS3</accession>
<gene>
    <name evidence="1" type="ORF">OPT61_g5396</name>
</gene>
<dbReference type="EMBL" id="JAPHNI010000345">
    <property type="protein sequence ID" value="KAJ8112177.1"/>
    <property type="molecule type" value="Genomic_DNA"/>
</dbReference>
<dbReference type="Proteomes" id="UP001153331">
    <property type="component" value="Unassembled WGS sequence"/>
</dbReference>
<sequence length="223" mass="24155">MGTARWITASSGMQDTENSWLRLDSPCLYAINTRAARLTSGTERPAEATGGAASMGATIVGTDRGYSRLLSRRGRCYCVTHSGAIHLASPALQLRSDACGQGARASPLHAFQKAGRGGVLLVSAWRPAAMARSHALMANPRFCILTPRTTHARPVRQKPEKARRGTSMTAFGSSPTTRPPTSCALPRAQQRLTMFCRGCRALQRLTYRHTRTSCKVIDVRTVV</sequence>
<reference evidence="1" key="1">
    <citation type="submission" date="2022-11" db="EMBL/GenBank/DDBJ databases">
        <title>Genome Sequence of Boeremia exigua.</title>
        <authorList>
            <person name="Buettner E."/>
        </authorList>
    </citation>
    <scope>NUCLEOTIDE SEQUENCE</scope>
    <source>
        <strain evidence="1">CU02</strain>
    </source>
</reference>
<evidence type="ECO:0000313" key="1">
    <source>
        <dbReference type="EMBL" id="KAJ8112177.1"/>
    </source>
</evidence>
<keyword evidence="2" id="KW-1185">Reference proteome</keyword>
<name>A0ACC2IAS3_9PLEO</name>
<organism evidence="1 2">
    <name type="scientific">Boeremia exigua</name>
    <dbReference type="NCBI Taxonomy" id="749465"/>
    <lineage>
        <taxon>Eukaryota</taxon>
        <taxon>Fungi</taxon>
        <taxon>Dikarya</taxon>
        <taxon>Ascomycota</taxon>
        <taxon>Pezizomycotina</taxon>
        <taxon>Dothideomycetes</taxon>
        <taxon>Pleosporomycetidae</taxon>
        <taxon>Pleosporales</taxon>
        <taxon>Pleosporineae</taxon>
        <taxon>Didymellaceae</taxon>
        <taxon>Boeremia</taxon>
    </lineage>
</organism>
<evidence type="ECO:0000313" key="2">
    <source>
        <dbReference type="Proteomes" id="UP001153331"/>
    </source>
</evidence>
<comment type="caution">
    <text evidence="1">The sequence shown here is derived from an EMBL/GenBank/DDBJ whole genome shotgun (WGS) entry which is preliminary data.</text>
</comment>
<proteinExistence type="predicted"/>